<accession>A0A1H9ZSR6</accession>
<protein>
    <recommendedName>
        <fullName evidence="4">Pilus assembly protein PilO</fullName>
    </recommendedName>
</protein>
<dbReference type="STRING" id="29364.SAMN04487772_10480"/>
<dbReference type="RefSeq" id="WP_092476606.1">
    <property type="nucleotide sequence ID" value="NZ_FOHN01000004.1"/>
</dbReference>
<gene>
    <name evidence="2" type="ORF">SAMN04487772_10480</name>
</gene>
<evidence type="ECO:0000313" key="2">
    <source>
        <dbReference type="EMBL" id="SES84274.1"/>
    </source>
</evidence>
<keyword evidence="1" id="KW-1133">Transmembrane helix</keyword>
<keyword evidence="1" id="KW-0812">Transmembrane</keyword>
<dbReference type="EMBL" id="FOHN01000004">
    <property type="protein sequence ID" value="SES84274.1"/>
    <property type="molecule type" value="Genomic_DNA"/>
</dbReference>
<evidence type="ECO:0008006" key="4">
    <source>
        <dbReference type="Google" id="ProtNLM"/>
    </source>
</evidence>
<dbReference type="AlphaFoldDB" id="A0A1H9ZSR6"/>
<dbReference type="OrthoDB" id="2023376at2"/>
<proteinExistence type="predicted"/>
<name>A0A1H9ZSR6_9FIRM</name>
<feature type="transmembrane region" description="Helical" evidence="1">
    <location>
        <begin position="12"/>
        <end position="31"/>
    </location>
</feature>
<organism evidence="2 3">
    <name type="scientific">[Clostridium] polysaccharolyticum</name>
    <dbReference type="NCBI Taxonomy" id="29364"/>
    <lineage>
        <taxon>Bacteria</taxon>
        <taxon>Bacillati</taxon>
        <taxon>Bacillota</taxon>
        <taxon>Clostridia</taxon>
        <taxon>Lachnospirales</taxon>
        <taxon>Lachnospiraceae</taxon>
    </lineage>
</organism>
<keyword evidence="1" id="KW-0472">Membrane</keyword>
<sequence>MKVEKLSERDQKALLGLIMLLAVALAYFVGYKGLLNSAAVTKNENLQLQTRLEDLKEKDKNKKQVLEDTQECEAKINVLAQKYPSKVTPEKVFYDMYNLDVALGKTAFTSVVAEMNGLFYPVAEGTEVSADNTQSTQTVQDHSEKPGFSDGIITAYKTQVTTQIKNMSYSALKKMIKEINSYDGRMTMDNMNLIFSKESGLLEGSVVYEMYELEGSPKEYAQPDIRMPSGVKNIFGTFDAK</sequence>
<reference evidence="2 3" key="1">
    <citation type="submission" date="2016-10" db="EMBL/GenBank/DDBJ databases">
        <authorList>
            <person name="de Groot N.N."/>
        </authorList>
    </citation>
    <scope>NUCLEOTIDE SEQUENCE [LARGE SCALE GENOMIC DNA]</scope>
    <source>
        <strain evidence="2 3">DSM 1801</strain>
    </source>
</reference>
<dbReference type="Proteomes" id="UP000199800">
    <property type="component" value="Unassembled WGS sequence"/>
</dbReference>
<evidence type="ECO:0000313" key="3">
    <source>
        <dbReference type="Proteomes" id="UP000199800"/>
    </source>
</evidence>
<evidence type="ECO:0000256" key="1">
    <source>
        <dbReference type="SAM" id="Phobius"/>
    </source>
</evidence>
<keyword evidence="3" id="KW-1185">Reference proteome</keyword>